<evidence type="ECO:0000313" key="3">
    <source>
        <dbReference type="Proteomes" id="UP001291653"/>
    </source>
</evidence>
<dbReference type="RefSeq" id="WP_323447303.1">
    <property type="nucleotide sequence ID" value="NZ_BSBI01000004.1"/>
</dbReference>
<dbReference type="Proteomes" id="UP001291653">
    <property type="component" value="Unassembled WGS sequence"/>
</dbReference>
<evidence type="ECO:0000259" key="1">
    <source>
        <dbReference type="Pfam" id="PF18154"/>
    </source>
</evidence>
<sequence>MKGEAEVDDGELCRTEVLLEAAVAFAVCGNALTREDLSGPERLECIVEAQGALMTAAGPGHRIRFVDLLARLGGEQAGALDGLMPAWADPGSSDGFRFLDPDGVTTSTAFDFQVEAERVIRAAKKVGRFDSRVTYGAVEGEYSQETVFSAIKGPFYERHRRNLIEHPVVLQAELPHWSGSVPLLADLNLPTRALDFYQPVPQHARYGGWWFPCPACRWPMKISVGSTGGKAQGTARCLYPWHEETGASYVFRPAVKEAPVLNPVIECRRPAGREADLWTGCVPEVPLARPVEGFKVLVRSVWRCTCIPGWPELRLQSVIDEELDGTGWHAEVWPDGDRIDLHIAQGEGPGRRTLFPADVKVYTFVTQLINKLHMDGGDRGHAQWLVVPDHHRHQVPQLDLVCRRYGMRALSSSEYVERVISHIREGRA</sequence>
<keyword evidence="3" id="KW-1185">Reference proteome</keyword>
<protein>
    <submittedName>
        <fullName evidence="2">HU-CCDC81 and SPOR domain-containing protein</fullName>
    </submittedName>
</protein>
<dbReference type="EMBL" id="BSBI01000004">
    <property type="protein sequence ID" value="GLF95257.1"/>
    <property type="molecule type" value="Genomic_DNA"/>
</dbReference>
<feature type="domain" description="REase associating with pPIWI RE" evidence="1">
    <location>
        <begin position="309"/>
        <end position="426"/>
    </location>
</feature>
<reference evidence="2 3" key="1">
    <citation type="submission" date="2022-10" db="EMBL/GenBank/DDBJ databases">
        <title>Draft genome sequence of Streptomyces sp. YSPA8.</title>
        <authorList>
            <person name="Moriuchi R."/>
            <person name="Dohra H."/>
            <person name="Yamamura H."/>
            <person name="Kodani S."/>
        </authorList>
    </citation>
    <scope>NUCLEOTIDE SEQUENCE [LARGE SCALE GENOMIC DNA]</scope>
    <source>
        <strain evidence="2 3">YSPA8</strain>
    </source>
</reference>
<proteinExistence type="predicted"/>
<accession>A0ABQ5NYF5</accession>
<comment type="caution">
    <text evidence="2">The sequence shown here is derived from an EMBL/GenBank/DDBJ whole genome shotgun (WGS) entry which is preliminary data.</text>
</comment>
<evidence type="ECO:0000313" key="2">
    <source>
        <dbReference type="EMBL" id="GLF95257.1"/>
    </source>
</evidence>
<organism evidence="2 3">
    <name type="scientific">Streptomyces yaizuensis</name>
    <dbReference type="NCBI Taxonomy" id="2989713"/>
    <lineage>
        <taxon>Bacteria</taxon>
        <taxon>Bacillati</taxon>
        <taxon>Actinomycetota</taxon>
        <taxon>Actinomycetes</taxon>
        <taxon>Kitasatosporales</taxon>
        <taxon>Streptomycetaceae</taxon>
        <taxon>Streptomyces</taxon>
    </lineage>
</organism>
<dbReference type="Pfam" id="PF18154">
    <property type="entry name" value="pPIWI_RE_REase"/>
    <property type="match status" value="1"/>
</dbReference>
<name>A0ABQ5NYF5_9ACTN</name>
<dbReference type="InterPro" id="IPR040828">
    <property type="entry name" value="pPIWI_RE_REase"/>
</dbReference>
<gene>
    <name evidence="2" type="ORF">SYYSPA8_13190</name>
</gene>